<accession>A0A5S9ITT0</accession>
<dbReference type="Proteomes" id="UP000326354">
    <property type="component" value="Chromosome"/>
</dbReference>
<keyword evidence="5 8" id="KW-0812">Transmembrane</keyword>
<feature type="transmembrane region" description="Helical" evidence="10">
    <location>
        <begin position="27"/>
        <end position="48"/>
    </location>
</feature>
<dbReference type="InterPro" id="IPR037294">
    <property type="entry name" value="ABC_BtuC-like"/>
</dbReference>
<evidence type="ECO:0000259" key="11">
    <source>
        <dbReference type="Pfam" id="PF02742"/>
    </source>
</evidence>
<dbReference type="GO" id="GO:0046914">
    <property type="term" value="F:transition metal ion binding"/>
    <property type="evidence" value="ECO:0007669"/>
    <property type="project" value="InterPro"/>
</dbReference>
<evidence type="ECO:0000256" key="2">
    <source>
        <dbReference type="ARBA" id="ARBA00008034"/>
    </source>
</evidence>
<proteinExistence type="inferred from homology"/>
<keyword evidence="3 8" id="KW-0813">Transport</keyword>
<evidence type="ECO:0000256" key="10">
    <source>
        <dbReference type="SAM" id="Phobius"/>
    </source>
</evidence>
<evidence type="ECO:0000256" key="8">
    <source>
        <dbReference type="RuleBase" id="RU003943"/>
    </source>
</evidence>
<evidence type="ECO:0000313" key="13">
    <source>
        <dbReference type="Proteomes" id="UP000326354"/>
    </source>
</evidence>
<organism evidence="12 13">
    <name type="scientific">Uabimicrobium amorphum</name>
    <dbReference type="NCBI Taxonomy" id="2596890"/>
    <lineage>
        <taxon>Bacteria</taxon>
        <taxon>Pseudomonadati</taxon>
        <taxon>Planctomycetota</taxon>
        <taxon>Candidatus Uabimicrobiia</taxon>
        <taxon>Candidatus Uabimicrobiales</taxon>
        <taxon>Candidatus Uabimicrobiaceae</taxon>
        <taxon>Candidatus Uabimicrobium</taxon>
    </lineage>
</organism>
<evidence type="ECO:0000256" key="3">
    <source>
        <dbReference type="ARBA" id="ARBA00022448"/>
    </source>
</evidence>
<name>A0A5S9ITT0_UABAM</name>
<dbReference type="Gene3D" id="1.10.3470.10">
    <property type="entry name" value="ABC transporter involved in vitamin B12 uptake, BtuC"/>
    <property type="match status" value="1"/>
</dbReference>
<evidence type="ECO:0000256" key="7">
    <source>
        <dbReference type="ARBA" id="ARBA00023136"/>
    </source>
</evidence>
<feature type="transmembrane region" description="Helical" evidence="10">
    <location>
        <begin position="53"/>
        <end position="73"/>
    </location>
</feature>
<gene>
    <name evidence="12" type="ORF">UABAM_06029</name>
</gene>
<comment type="similarity">
    <text evidence="2 8">Belongs to the ABC-3 integral membrane protein family.</text>
</comment>
<feature type="transmembrane region" description="Helical" evidence="10">
    <location>
        <begin position="156"/>
        <end position="174"/>
    </location>
</feature>
<dbReference type="InterPro" id="IPR001367">
    <property type="entry name" value="Fe_dep_repressor"/>
</dbReference>
<dbReference type="InterPro" id="IPR022689">
    <property type="entry name" value="Iron_dep_repressor"/>
</dbReference>
<dbReference type="AlphaFoldDB" id="A0A5S9ITT0"/>
<evidence type="ECO:0000256" key="9">
    <source>
        <dbReference type="SAM" id="MobiDB-lite"/>
    </source>
</evidence>
<feature type="transmembrane region" description="Helical" evidence="10">
    <location>
        <begin position="79"/>
        <end position="97"/>
    </location>
</feature>
<dbReference type="GO" id="GO:0055085">
    <property type="term" value="P:transmembrane transport"/>
    <property type="evidence" value="ECO:0007669"/>
    <property type="project" value="InterPro"/>
</dbReference>
<dbReference type="OrthoDB" id="9788905at2"/>
<dbReference type="CDD" id="cd06550">
    <property type="entry name" value="TM_ABC_iron-siderophores_like"/>
    <property type="match status" value="1"/>
</dbReference>
<keyword evidence="7 10" id="KW-0472">Membrane</keyword>
<dbReference type="Pfam" id="PF00950">
    <property type="entry name" value="ABC-3"/>
    <property type="match status" value="1"/>
</dbReference>
<dbReference type="GO" id="GO:0046983">
    <property type="term" value="F:protein dimerization activity"/>
    <property type="evidence" value="ECO:0007669"/>
    <property type="project" value="InterPro"/>
</dbReference>
<dbReference type="RefSeq" id="WP_151971628.1">
    <property type="nucleotide sequence ID" value="NZ_AP019860.1"/>
</dbReference>
<dbReference type="Pfam" id="PF02742">
    <property type="entry name" value="Fe_dep_repr_C"/>
    <property type="match status" value="1"/>
</dbReference>
<protein>
    <submittedName>
        <fullName evidence="12">Manganese transport system membrane protein MntC</fullName>
    </submittedName>
</protein>
<dbReference type="SUPFAM" id="SSF81345">
    <property type="entry name" value="ABC transporter involved in vitamin B12 uptake, BtuC"/>
    <property type="match status" value="1"/>
</dbReference>
<sequence length="448" mass="50270">MELLTSNWWLFDEIGKYFLPEGSTRRWVMFGAILLGISSGVIGSFALLRKQSLLSDAMAHAALPGICLIYMLTGVKDPLLFLVGASITGLLGAIIVSEIPRHTRIKSDTAIGLVLSVFFAFGIVLLTVIQKNFGGNQAGLDAFLFGKAALLVRYDLYVIGTMCLLLIGITLLFYKEFKLLTFDRGFAITLGLPAKKLELCMTLLIVLAVMVGLQAVGVVLMVAMLIFPAAAARQWTDQLGRMIIIAAFVGGFAGVVGSFCSAIMSKVPTGPVMVVVCSTMLIFSMFFAPNRGLIPKWLRLRNNRQRIRRENILKSCYKTCEERENWKVIFTLKDFTTYFRFSNYATRQLLHYLVKKQRLVSFNGGWQLTPQGLDKAEQIIRKHRLWEVYLTEKMDIASDHVHRDAEDIEHALDDKTVQQLEEELQSPTQDPHGKSIPNVDFSRERKTT</sequence>
<dbReference type="Gene3D" id="1.10.10.10">
    <property type="entry name" value="Winged helix-like DNA-binding domain superfamily/Winged helix DNA-binding domain"/>
    <property type="match status" value="1"/>
</dbReference>
<dbReference type="PANTHER" id="PTHR30477:SF3">
    <property type="entry name" value="METAL TRANSPORT SYSTEM MEMBRANE PROTEIN CT_069-RELATED"/>
    <property type="match status" value="1"/>
</dbReference>
<dbReference type="SUPFAM" id="SSF47979">
    <property type="entry name" value="Iron-dependent repressor protein, dimerization domain"/>
    <property type="match status" value="1"/>
</dbReference>
<reference evidence="12 13" key="1">
    <citation type="submission" date="2019-08" db="EMBL/GenBank/DDBJ databases">
        <title>Complete genome sequence of Candidatus Uab amorphum.</title>
        <authorList>
            <person name="Shiratori T."/>
            <person name="Suzuki S."/>
            <person name="Kakizawa Y."/>
            <person name="Ishida K."/>
        </authorList>
    </citation>
    <scope>NUCLEOTIDE SEQUENCE [LARGE SCALE GENOMIC DNA]</scope>
    <source>
        <strain evidence="12 13">SRT547</strain>
    </source>
</reference>
<dbReference type="GO" id="GO:0071281">
    <property type="term" value="P:cellular response to iron ion"/>
    <property type="evidence" value="ECO:0007669"/>
    <property type="project" value="UniProtKB-ARBA"/>
</dbReference>
<dbReference type="GO" id="GO:0043190">
    <property type="term" value="C:ATP-binding cassette (ABC) transporter complex"/>
    <property type="evidence" value="ECO:0007669"/>
    <property type="project" value="InterPro"/>
</dbReference>
<dbReference type="GO" id="GO:0003700">
    <property type="term" value="F:DNA-binding transcription factor activity"/>
    <property type="evidence" value="ECO:0007669"/>
    <property type="project" value="InterPro"/>
</dbReference>
<feature type="transmembrane region" description="Helical" evidence="10">
    <location>
        <begin position="109"/>
        <end position="129"/>
    </location>
</feature>
<feature type="region of interest" description="Disordered" evidence="9">
    <location>
        <begin position="421"/>
        <end position="448"/>
    </location>
</feature>
<evidence type="ECO:0000256" key="6">
    <source>
        <dbReference type="ARBA" id="ARBA00022989"/>
    </source>
</evidence>
<keyword evidence="6 10" id="KW-1133">Transmembrane helix</keyword>
<dbReference type="GO" id="GO:0010043">
    <property type="term" value="P:response to zinc ion"/>
    <property type="evidence" value="ECO:0007669"/>
    <property type="project" value="TreeGrafter"/>
</dbReference>
<dbReference type="SMART" id="SM00529">
    <property type="entry name" value="HTH_DTXR"/>
    <property type="match status" value="1"/>
</dbReference>
<dbReference type="InterPro" id="IPR001626">
    <property type="entry name" value="ABC_TroCD"/>
</dbReference>
<feature type="transmembrane region" description="Helical" evidence="10">
    <location>
        <begin position="270"/>
        <end position="289"/>
    </location>
</feature>
<keyword evidence="4" id="KW-1003">Cell membrane</keyword>
<evidence type="ECO:0000256" key="5">
    <source>
        <dbReference type="ARBA" id="ARBA00022692"/>
    </source>
</evidence>
<evidence type="ECO:0000313" key="12">
    <source>
        <dbReference type="EMBL" id="BBM87617.1"/>
    </source>
</evidence>
<dbReference type="FunFam" id="1.10.3470.10:FF:000003">
    <property type="entry name" value="Iron ABC transporter permease SitD"/>
    <property type="match status" value="1"/>
</dbReference>
<feature type="domain" description="Iron dependent repressor metal binding and dimerisation" evidence="11">
    <location>
        <begin position="369"/>
        <end position="438"/>
    </location>
</feature>
<feature type="transmembrane region" description="Helical" evidence="10">
    <location>
        <begin position="243"/>
        <end position="264"/>
    </location>
</feature>
<dbReference type="EMBL" id="AP019860">
    <property type="protein sequence ID" value="BBM87617.1"/>
    <property type="molecule type" value="Genomic_DNA"/>
</dbReference>
<dbReference type="InterPro" id="IPR036421">
    <property type="entry name" value="Fe_dep_repressor_sf"/>
</dbReference>
<comment type="subcellular location">
    <subcellularLocation>
        <location evidence="1 8">Cell membrane</location>
        <topology evidence="1 8">Multi-pass membrane protein</topology>
    </subcellularLocation>
</comment>
<feature type="transmembrane region" description="Helical" evidence="10">
    <location>
        <begin position="213"/>
        <end position="231"/>
    </location>
</feature>
<dbReference type="PANTHER" id="PTHR30477">
    <property type="entry name" value="ABC-TRANSPORTER METAL-BINDING PROTEIN"/>
    <property type="match status" value="1"/>
</dbReference>
<dbReference type="InterPro" id="IPR036388">
    <property type="entry name" value="WH-like_DNA-bd_sf"/>
</dbReference>
<keyword evidence="13" id="KW-1185">Reference proteome</keyword>
<dbReference type="KEGG" id="uam:UABAM_06029"/>
<evidence type="ECO:0000256" key="1">
    <source>
        <dbReference type="ARBA" id="ARBA00004651"/>
    </source>
</evidence>
<evidence type="ECO:0000256" key="4">
    <source>
        <dbReference type="ARBA" id="ARBA00022475"/>
    </source>
</evidence>